<sequence length="58" mass="6776">MFAIQHMTNRNENDIFRFGNIINWRQKVTTIMATLTVEEIRILALAQEIAKNLKANTE</sequence>
<dbReference type="AlphaFoldDB" id="A0A450WGI9"/>
<dbReference type="EMBL" id="CAADFK010000089">
    <property type="protein sequence ID" value="VFK16108.1"/>
    <property type="molecule type" value="Genomic_DNA"/>
</dbReference>
<proteinExistence type="predicted"/>
<organism evidence="1">
    <name type="scientific">Candidatus Kentrum sp. LPFa</name>
    <dbReference type="NCBI Taxonomy" id="2126335"/>
    <lineage>
        <taxon>Bacteria</taxon>
        <taxon>Pseudomonadati</taxon>
        <taxon>Pseudomonadota</taxon>
        <taxon>Gammaproteobacteria</taxon>
        <taxon>Candidatus Kentrum</taxon>
    </lineage>
</organism>
<gene>
    <name evidence="1" type="ORF">BECKLPF1236B_GA0070989_10899</name>
</gene>
<evidence type="ECO:0000313" key="1">
    <source>
        <dbReference type="EMBL" id="VFK16108.1"/>
    </source>
</evidence>
<name>A0A450WGI9_9GAMM</name>
<accession>A0A450WGI9</accession>
<reference evidence="1" key="1">
    <citation type="submission" date="2019-02" db="EMBL/GenBank/DDBJ databases">
        <authorList>
            <person name="Gruber-Vodicka R. H."/>
            <person name="Seah K. B. B."/>
        </authorList>
    </citation>
    <scope>NUCLEOTIDE SEQUENCE</scope>
    <source>
        <strain evidence="1">BECK_S313</strain>
    </source>
</reference>
<protein>
    <submittedName>
        <fullName evidence="1">Uncharacterized protein</fullName>
    </submittedName>
</protein>